<protein>
    <submittedName>
        <fullName evidence="1">Uncharacterized protein</fullName>
    </submittedName>
</protein>
<keyword evidence="2" id="KW-1185">Reference proteome</keyword>
<dbReference type="EMBL" id="BMYD01000006">
    <property type="protein sequence ID" value="GHA89180.1"/>
    <property type="molecule type" value="Genomic_DNA"/>
</dbReference>
<comment type="caution">
    <text evidence="1">The sequence shown here is derived from an EMBL/GenBank/DDBJ whole genome shotgun (WGS) entry which is preliminary data.</text>
</comment>
<reference evidence="1" key="1">
    <citation type="journal article" date="2014" name="Int. J. Syst. Evol. Microbiol.">
        <title>Complete genome sequence of Corynebacterium casei LMG S-19264T (=DSM 44701T), isolated from a smear-ripened cheese.</title>
        <authorList>
            <consortium name="US DOE Joint Genome Institute (JGI-PGF)"/>
            <person name="Walter F."/>
            <person name="Albersmeier A."/>
            <person name="Kalinowski J."/>
            <person name="Ruckert C."/>
        </authorList>
    </citation>
    <scope>NUCLEOTIDE SEQUENCE</scope>
    <source>
        <strain evidence="1">KCTC 23077</strain>
    </source>
</reference>
<accession>A0A918WBS2</accession>
<reference evidence="1" key="2">
    <citation type="submission" date="2020-09" db="EMBL/GenBank/DDBJ databases">
        <authorList>
            <person name="Sun Q."/>
            <person name="Kim S."/>
        </authorList>
    </citation>
    <scope>NUCLEOTIDE SEQUENCE</scope>
    <source>
        <strain evidence="1">KCTC 23077</strain>
    </source>
</reference>
<evidence type="ECO:0000313" key="2">
    <source>
        <dbReference type="Proteomes" id="UP000646426"/>
    </source>
</evidence>
<organism evidence="1 2">
    <name type="scientific">Cognatilysobacter bugurensis</name>
    <dbReference type="NCBI Taxonomy" id="543356"/>
    <lineage>
        <taxon>Bacteria</taxon>
        <taxon>Pseudomonadati</taxon>
        <taxon>Pseudomonadota</taxon>
        <taxon>Gammaproteobacteria</taxon>
        <taxon>Lysobacterales</taxon>
        <taxon>Lysobacteraceae</taxon>
        <taxon>Cognatilysobacter</taxon>
    </lineage>
</organism>
<dbReference type="Proteomes" id="UP000646426">
    <property type="component" value="Unassembled WGS sequence"/>
</dbReference>
<proteinExistence type="predicted"/>
<evidence type="ECO:0000313" key="1">
    <source>
        <dbReference type="EMBL" id="GHA89180.1"/>
    </source>
</evidence>
<name>A0A918WBS2_9GAMM</name>
<gene>
    <name evidence="1" type="ORF">GCM10007067_28870</name>
</gene>
<sequence length="71" mass="7264">MGGCGHPWIIAPVSAGRACGFVNPRLGVASPTSGAPRDAPQVLRLVGEAADGGSIRRKPCQSPVVRTREGD</sequence>
<dbReference type="AlphaFoldDB" id="A0A918WBS2"/>